<dbReference type="PANTHER" id="PTHR30221">
    <property type="entry name" value="SMALL-CONDUCTANCE MECHANOSENSITIVE CHANNEL"/>
    <property type="match status" value="1"/>
</dbReference>
<name>A0A430KQK9_9GAMM</name>
<keyword evidence="6 7" id="KW-0472">Membrane</keyword>
<dbReference type="InterPro" id="IPR011066">
    <property type="entry name" value="MscS_channel_C_sf"/>
</dbReference>
<dbReference type="Pfam" id="PF00924">
    <property type="entry name" value="MS_channel_2nd"/>
    <property type="match status" value="1"/>
</dbReference>
<keyword evidence="7" id="KW-0813">Transport</keyword>
<evidence type="ECO:0000313" key="12">
    <source>
        <dbReference type="Proteomes" id="UP000283087"/>
    </source>
</evidence>
<keyword evidence="5 7" id="KW-1133">Transmembrane helix</keyword>
<evidence type="ECO:0000256" key="3">
    <source>
        <dbReference type="ARBA" id="ARBA00022475"/>
    </source>
</evidence>
<dbReference type="AlphaFoldDB" id="A0A430KQK9"/>
<dbReference type="InterPro" id="IPR049278">
    <property type="entry name" value="MS_channel_C"/>
</dbReference>
<sequence length="279" mass="30832">MSELLEQLDINQYFPAALDWASNILLAIVILLIGLWFAGKVNKMIVAGSKNSKHLDDTLFRFLGSVARYIIIAFVIIAVLNRFGVQTASIVALLGAAGLAVGLALQGAMSNLAAGVMLLVFRPYKVNDFIEAAGRFGKVTEIDLFTTILQTFDNQQIIVPNSQIWGDQIINHSHFDVRGVDMHFGIAYDESIDAARAVIDGVLAAHPHVLKTPAPFVEVETLNNSSVDFLVRPFCQGEHYFDLLYSVPEQIKKALDEQGIEIPYPHRKVILVNETNKEI</sequence>
<evidence type="ECO:0000256" key="5">
    <source>
        <dbReference type="ARBA" id="ARBA00022989"/>
    </source>
</evidence>
<comment type="caution">
    <text evidence="11">The sequence shown here is derived from an EMBL/GenBank/DDBJ whole genome shotgun (WGS) entry which is preliminary data.</text>
</comment>
<comment type="function">
    <text evidence="7">Mechanosensitive channel that participates in the regulation of osmotic pressure changes within the cell, opening in response to stretch forces in the membrane lipid bilayer, without the need for other proteins. Contributes to normal resistance to hypoosmotic shock. Forms an ion channel of 1.0 nanosiemens conductance with a slight preference for anions.</text>
</comment>
<evidence type="ECO:0000256" key="4">
    <source>
        <dbReference type="ARBA" id="ARBA00022692"/>
    </source>
</evidence>
<dbReference type="Pfam" id="PF21088">
    <property type="entry name" value="MS_channel_1st"/>
    <property type="match status" value="1"/>
</dbReference>
<organism evidence="11 12">
    <name type="scientific">Amphritea opalescens</name>
    <dbReference type="NCBI Taxonomy" id="2490544"/>
    <lineage>
        <taxon>Bacteria</taxon>
        <taxon>Pseudomonadati</taxon>
        <taxon>Pseudomonadota</taxon>
        <taxon>Gammaproteobacteria</taxon>
        <taxon>Oceanospirillales</taxon>
        <taxon>Oceanospirillaceae</taxon>
        <taxon>Amphritea</taxon>
    </lineage>
</organism>
<proteinExistence type="inferred from homology"/>
<dbReference type="Gene3D" id="3.30.70.100">
    <property type="match status" value="1"/>
</dbReference>
<keyword evidence="3" id="KW-1003">Cell membrane</keyword>
<evidence type="ECO:0000259" key="10">
    <source>
        <dbReference type="Pfam" id="PF21088"/>
    </source>
</evidence>
<comment type="subunit">
    <text evidence="7">Homoheptamer.</text>
</comment>
<dbReference type="InterPro" id="IPR049142">
    <property type="entry name" value="MS_channel_1st"/>
</dbReference>
<accession>A0A430KQK9</accession>
<keyword evidence="4 7" id="KW-0812">Transmembrane</keyword>
<comment type="caution">
    <text evidence="7">Lacks conserved residue(s) required for the propagation of feature annotation.</text>
</comment>
<keyword evidence="7" id="KW-0997">Cell inner membrane</keyword>
<dbReference type="EMBL" id="RQXW01000008">
    <property type="protein sequence ID" value="RTE65765.1"/>
    <property type="molecule type" value="Genomic_DNA"/>
</dbReference>
<dbReference type="RefSeq" id="WP_126158688.1">
    <property type="nucleotide sequence ID" value="NZ_RQXW01000008.1"/>
</dbReference>
<evidence type="ECO:0000256" key="1">
    <source>
        <dbReference type="ARBA" id="ARBA00004651"/>
    </source>
</evidence>
<keyword evidence="7" id="KW-0407">Ion channel</keyword>
<evidence type="ECO:0000256" key="2">
    <source>
        <dbReference type="ARBA" id="ARBA00008017"/>
    </source>
</evidence>
<dbReference type="OrthoDB" id="9809206at2"/>
<dbReference type="InterPro" id="IPR045275">
    <property type="entry name" value="MscS_archaea/bacteria_type"/>
</dbReference>
<keyword evidence="7" id="KW-0406">Ion transport</keyword>
<gene>
    <name evidence="11" type="ORF">EH243_10880</name>
</gene>
<protein>
    <recommendedName>
        <fullName evidence="7">Small-conductance mechanosensitive channel</fullName>
    </recommendedName>
</protein>
<dbReference type="InterPro" id="IPR010920">
    <property type="entry name" value="LSM_dom_sf"/>
</dbReference>
<dbReference type="PANTHER" id="PTHR30221:SF1">
    <property type="entry name" value="SMALL-CONDUCTANCE MECHANOSENSITIVE CHANNEL"/>
    <property type="match status" value="1"/>
</dbReference>
<reference evidence="11 12" key="1">
    <citation type="submission" date="2018-11" db="EMBL/GenBank/DDBJ databases">
        <title>The draft genome sequence of Amphritea opalescens ANRC-JH13T.</title>
        <authorList>
            <person name="Fang Z."/>
            <person name="Zhang Y."/>
            <person name="Han X."/>
        </authorList>
    </citation>
    <scope>NUCLEOTIDE SEQUENCE [LARGE SCALE GENOMIC DNA]</scope>
    <source>
        <strain evidence="11 12">ANRC-JH13</strain>
    </source>
</reference>
<keyword evidence="12" id="KW-1185">Reference proteome</keyword>
<dbReference type="InterPro" id="IPR011014">
    <property type="entry name" value="MscS_channel_TM-2"/>
</dbReference>
<evidence type="ECO:0000256" key="6">
    <source>
        <dbReference type="ARBA" id="ARBA00023136"/>
    </source>
</evidence>
<feature type="domain" description="Mechanosensitive ion channel MscS C-terminal" evidence="9">
    <location>
        <begin position="180"/>
        <end position="262"/>
    </location>
</feature>
<dbReference type="SUPFAM" id="SSF50182">
    <property type="entry name" value="Sm-like ribonucleoproteins"/>
    <property type="match status" value="1"/>
</dbReference>
<dbReference type="InterPro" id="IPR023408">
    <property type="entry name" value="MscS_beta-dom_sf"/>
</dbReference>
<dbReference type="Gene3D" id="1.10.287.1260">
    <property type="match status" value="1"/>
</dbReference>
<dbReference type="Pfam" id="PF21082">
    <property type="entry name" value="MS_channel_3rd"/>
    <property type="match status" value="1"/>
</dbReference>
<evidence type="ECO:0000259" key="9">
    <source>
        <dbReference type="Pfam" id="PF21082"/>
    </source>
</evidence>
<evidence type="ECO:0000256" key="7">
    <source>
        <dbReference type="RuleBase" id="RU369025"/>
    </source>
</evidence>
<dbReference type="SUPFAM" id="SSF82861">
    <property type="entry name" value="Mechanosensitive channel protein MscS (YggB), transmembrane region"/>
    <property type="match status" value="1"/>
</dbReference>
<dbReference type="Gene3D" id="2.30.30.60">
    <property type="match status" value="1"/>
</dbReference>
<feature type="domain" description="Mechanosensitive ion channel transmembrane helices 2/3" evidence="10">
    <location>
        <begin position="67"/>
        <end position="106"/>
    </location>
</feature>
<comment type="similarity">
    <text evidence="2 7">Belongs to the MscS (TC 1.A.23) family.</text>
</comment>
<feature type="transmembrane region" description="Helical" evidence="7">
    <location>
        <begin position="59"/>
        <end position="80"/>
    </location>
</feature>
<dbReference type="GO" id="GO:0005886">
    <property type="term" value="C:plasma membrane"/>
    <property type="evidence" value="ECO:0007669"/>
    <property type="project" value="UniProtKB-SubCell"/>
</dbReference>
<dbReference type="SUPFAM" id="SSF82689">
    <property type="entry name" value="Mechanosensitive channel protein MscS (YggB), C-terminal domain"/>
    <property type="match status" value="1"/>
</dbReference>
<evidence type="ECO:0000259" key="8">
    <source>
        <dbReference type="Pfam" id="PF00924"/>
    </source>
</evidence>
<dbReference type="InterPro" id="IPR006685">
    <property type="entry name" value="MscS_channel_2nd"/>
</dbReference>
<dbReference type="Proteomes" id="UP000283087">
    <property type="component" value="Unassembled WGS sequence"/>
</dbReference>
<comment type="subcellular location">
    <subcellularLocation>
        <location evidence="7">Cell inner membrane</location>
        <topology evidence="7">Multi-pass membrane protein</topology>
    </subcellularLocation>
    <subcellularLocation>
        <location evidence="1">Cell membrane</location>
        <topology evidence="1">Multi-pass membrane protein</topology>
    </subcellularLocation>
</comment>
<evidence type="ECO:0000313" key="11">
    <source>
        <dbReference type="EMBL" id="RTE65765.1"/>
    </source>
</evidence>
<feature type="transmembrane region" description="Helical" evidence="7">
    <location>
        <begin position="20"/>
        <end position="38"/>
    </location>
</feature>
<feature type="domain" description="Mechanosensitive ion channel MscS" evidence="8">
    <location>
        <begin position="109"/>
        <end position="174"/>
    </location>
</feature>
<dbReference type="GO" id="GO:0008381">
    <property type="term" value="F:mechanosensitive monoatomic ion channel activity"/>
    <property type="evidence" value="ECO:0007669"/>
    <property type="project" value="InterPro"/>
</dbReference>
<feature type="transmembrane region" description="Helical" evidence="7">
    <location>
        <begin position="92"/>
        <end position="121"/>
    </location>
</feature>